<protein>
    <submittedName>
        <fullName evidence="1">Uncharacterized protein</fullName>
    </submittedName>
</protein>
<dbReference type="GeneID" id="57363225"/>
<comment type="caution">
    <text evidence="1">The sequence shown here is derived from an EMBL/GenBank/DDBJ whole genome shotgun (WGS) entry which is preliminary data.</text>
</comment>
<proteinExistence type="predicted"/>
<evidence type="ECO:0000313" key="1">
    <source>
        <dbReference type="EMBL" id="KZN37541.1"/>
    </source>
</evidence>
<accession>A0A166WJ21</accession>
<dbReference type="EMBL" id="AUYB01000103">
    <property type="protein sequence ID" value="KZN37541.1"/>
    <property type="molecule type" value="Genomic_DNA"/>
</dbReference>
<dbReference type="PATRIC" id="fig|1365250.3.peg.2551"/>
<gene>
    <name evidence="1" type="ORF">N475_01640</name>
</gene>
<dbReference type="AlphaFoldDB" id="A0A166WJ21"/>
<sequence>MKLAIKKNNLKRLSSEKAMSSKMTRLVAGGEPDLCPTVGNATCVVALNNSGCFTARDQDCPVEF</sequence>
<reference evidence="1 2" key="1">
    <citation type="submission" date="2013-07" db="EMBL/GenBank/DDBJ databases">
        <title>Comparative Genomic and Metabolomic Analysis of Twelve Strains of Pseudoalteromonas luteoviolacea.</title>
        <authorList>
            <person name="Vynne N.G."/>
            <person name="Mansson M."/>
            <person name="Gram L."/>
        </authorList>
    </citation>
    <scope>NUCLEOTIDE SEQUENCE [LARGE SCALE GENOMIC DNA]</scope>
    <source>
        <strain evidence="1 2">DSM 6061</strain>
    </source>
</reference>
<keyword evidence="2" id="KW-1185">Reference proteome</keyword>
<name>A0A166WJ21_9GAMM</name>
<dbReference type="RefSeq" id="WP_142050229.1">
    <property type="nucleotide sequence ID" value="NZ_AQHB01000028.1"/>
</dbReference>
<evidence type="ECO:0000313" key="2">
    <source>
        <dbReference type="Proteomes" id="UP000076643"/>
    </source>
</evidence>
<organism evidence="1 2">
    <name type="scientific">Pseudoalteromonas luteoviolacea DSM 6061</name>
    <dbReference type="NCBI Taxonomy" id="1365250"/>
    <lineage>
        <taxon>Bacteria</taxon>
        <taxon>Pseudomonadati</taxon>
        <taxon>Pseudomonadota</taxon>
        <taxon>Gammaproteobacteria</taxon>
        <taxon>Alteromonadales</taxon>
        <taxon>Pseudoalteromonadaceae</taxon>
        <taxon>Pseudoalteromonas</taxon>
    </lineage>
</organism>
<dbReference type="Proteomes" id="UP000076643">
    <property type="component" value="Unassembled WGS sequence"/>
</dbReference>